<sequence>MVECEYLKLFIANCKNDYKLNCRRLLSFCNKTMASFFYMLTYQVELDDRIFFTSVELLNKYLICSMIKACNSISKDSSNLRNQYELIKEKYLREKYIIATACFQLATQICDRPIDTPRLIEYFHELARMDPNITTITRLNRDQLIEIEIHILTTIDHIFPQYTPHVFISYFLRFLSDEMKMISERLHNASMLLLVHIYLQWTSLIEILAKKESGLSTVNKIQMESVTQRLRDPLLVGSATILAASKMFCHGMNSQIHDKIISLFVSLLGIDPMRIYMAQFFAEEVLKKSVNVRLLMGQTDNSNSRILVDREHDFDDESMMTFSSP</sequence>
<gene>
    <name evidence="1" type="ORF">SEV965_LOCUS28178</name>
</gene>
<proteinExistence type="predicted"/>
<dbReference type="InterPro" id="IPR036915">
    <property type="entry name" value="Cyclin-like_sf"/>
</dbReference>
<dbReference type="EMBL" id="CAJNOU010002637">
    <property type="protein sequence ID" value="CAF1337764.1"/>
    <property type="molecule type" value="Genomic_DNA"/>
</dbReference>
<reference evidence="1" key="1">
    <citation type="submission" date="2021-02" db="EMBL/GenBank/DDBJ databases">
        <authorList>
            <person name="Nowell W R."/>
        </authorList>
    </citation>
    <scope>NUCLEOTIDE SEQUENCE</scope>
</reference>
<organism evidence="1 2">
    <name type="scientific">Rotaria sordida</name>
    <dbReference type="NCBI Taxonomy" id="392033"/>
    <lineage>
        <taxon>Eukaryota</taxon>
        <taxon>Metazoa</taxon>
        <taxon>Spiralia</taxon>
        <taxon>Gnathifera</taxon>
        <taxon>Rotifera</taxon>
        <taxon>Eurotatoria</taxon>
        <taxon>Bdelloidea</taxon>
        <taxon>Philodinida</taxon>
        <taxon>Philodinidae</taxon>
        <taxon>Rotaria</taxon>
    </lineage>
</organism>
<evidence type="ECO:0008006" key="3">
    <source>
        <dbReference type="Google" id="ProtNLM"/>
    </source>
</evidence>
<dbReference type="AlphaFoldDB" id="A0A815GF88"/>
<protein>
    <recommendedName>
        <fullName evidence="3">Cyclin N-terminal domain-containing protein</fullName>
    </recommendedName>
</protein>
<dbReference type="PANTHER" id="PTHR21615:SF2">
    <property type="entry name" value="CYCLIN N-TERMINAL DOMAIN-CONTAINING PROTEIN 1"/>
    <property type="match status" value="1"/>
</dbReference>
<accession>A0A815GF88</accession>
<dbReference type="Proteomes" id="UP000663889">
    <property type="component" value="Unassembled WGS sequence"/>
</dbReference>
<dbReference type="PANTHER" id="PTHR21615">
    <property type="entry name" value="CYCLIN N-TERMINAL DOMAIN-CONTAINING PROTEIN 1"/>
    <property type="match status" value="1"/>
</dbReference>
<dbReference type="SUPFAM" id="SSF47954">
    <property type="entry name" value="Cyclin-like"/>
    <property type="match status" value="1"/>
</dbReference>
<comment type="caution">
    <text evidence="1">The sequence shown here is derived from an EMBL/GenBank/DDBJ whole genome shotgun (WGS) entry which is preliminary data.</text>
</comment>
<evidence type="ECO:0000313" key="1">
    <source>
        <dbReference type="EMBL" id="CAF1337764.1"/>
    </source>
</evidence>
<name>A0A815GF88_9BILA</name>
<evidence type="ECO:0000313" key="2">
    <source>
        <dbReference type="Proteomes" id="UP000663889"/>
    </source>
</evidence>